<evidence type="ECO:0000313" key="2">
    <source>
        <dbReference type="EMBL" id="MFD1030819.1"/>
    </source>
</evidence>
<feature type="transmembrane region" description="Helical" evidence="1">
    <location>
        <begin position="7"/>
        <end position="27"/>
    </location>
</feature>
<organism evidence="2 3">
    <name type="scientific">Metaplanococcus flavidus</name>
    <dbReference type="NCBI Taxonomy" id="569883"/>
    <lineage>
        <taxon>Bacteria</taxon>
        <taxon>Bacillati</taxon>
        <taxon>Bacillota</taxon>
        <taxon>Bacilli</taxon>
        <taxon>Bacillales</taxon>
        <taxon>Caryophanaceae</taxon>
        <taxon>Metaplanococcus</taxon>
    </lineage>
</organism>
<sequence>MRNSTMVALFVSLFLLLGFPMIFMILTMFTDQWIYLVFGSVPSIMTGTAGIYFILQHSRKTGTAEDTALEGPRNDETFK</sequence>
<evidence type="ECO:0000256" key="1">
    <source>
        <dbReference type="SAM" id="Phobius"/>
    </source>
</evidence>
<reference evidence="3" key="1">
    <citation type="journal article" date="2019" name="Int. J. Syst. Evol. Microbiol.">
        <title>The Global Catalogue of Microorganisms (GCM) 10K type strain sequencing project: providing services to taxonomists for standard genome sequencing and annotation.</title>
        <authorList>
            <consortium name="The Broad Institute Genomics Platform"/>
            <consortium name="The Broad Institute Genome Sequencing Center for Infectious Disease"/>
            <person name="Wu L."/>
            <person name="Ma J."/>
        </authorList>
    </citation>
    <scope>NUCLEOTIDE SEQUENCE [LARGE SCALE GENOMIC DNA]</scope>
    <source>
        <strain evidence="3">CCUG 56756</strain>
    </source>
</reference>
<dbReference type="EMBL" id="JBHTKI010000008">
    <property type="protein sequence ID" value="MFD1030819.1"/>
    <property type="molecule type" value="Genomic_DNA"/>
</dbReference>
<protein>
    <submittedName>
        <fullName evidence="2">Uncharacterized protein</fullName>
    </submittedName>
</protein>
<gene>
    <name evidence="2" type="ORF">ACFQ1X_05185</name>
</gene>
<proteinExistence type="predicted"/>
<dbReference type="RefSeq" id="WP_144836863.1">
    <property type="nucleotide sequence ID" value="NZ_JBHTKI010000008.1"/>
</dbReference>
<dbReference type="Proteomes" id="UP001597109">
    <property type="component" value="Unassembled WGS sequence"/>
</dbReference>
<keyword evidence="1" id="KW-1133">Transmembrane helix</keyword>
<comment type="caution">
    <text evidence="2">The sequence shown here is derived from an EMBL/GenBank/DDBJ whole genome shotgun (WGS) entry which is preliminary data.</text>
</comment>
<keyword evidence="1" id="KW-0472">Membrane</keyword>
<accession>A0ABW3L8A5</accession>
<feature type="transmembrane region" description="Helical" evidence="1">
    <location>
        <begin position="33"/>
        <end position="55"/>
    </location>
</feature>
<keyword evidence="3" id="KW-1185">Reference proteome</keyword>
<name>A0ABW3L8A5_9BACL</name>
<keyword evidence="1" id="KW-0812">Transmembrane</keyword>
<evidence type="ECO:0000313" key="3">
    <source>
        <dbReference type="Proteomes" id="UP001597109"/>
    </source>
</evidence>